<dbReference type="Gene3D" id="3.90.550.10">
    <property type="entry name" value="Spore Coat Polysaccharide Biosynthesis Protein SpsA, Chain A"/>
    <property type="match status" value="1"/>
</dbReference>
<reference evidence="2 3" key="1">
    <citation type="submission" date="2019-01" db="EMBL/GenBank/DDBJ databases">
        <title>Lujinxingia litoralis gen. nov., sp. nov. and Lujinxingia sediminis gen. nov., sp. nov., new members in the order Bradymonadales, isolated from coastal sediment.</title>
        <authorList>
            <person name="Li C.-M."/>
        </authorList>
    </citation>
    <scope>NUCLEOTIDE SEQUENCE [LARGE SCALE GENOMIC DNA]</scope>
    <source>
        <strain evidence="2 3">SEH01</strain>
    </source>
</reference>
<accession>A0ABY0CR93</accession>
<dbReference type="PANTHER" id="PTHR48090">
    <property type="entry name" value="UNDECAPRENYL-PHOSPHATE 4-DEOXY-4-FORMAMIDO-L-ARABINOSE TRANSFERASE-RELATED"/>
    <property type="match status" value="1"/>
</dbReference>
<dbReference type="CDD" id="cd04179">
    <property type="entry name" value="DPM_DPG-synthase_like"/>
    <property type="match status" value="1"/>
</dbReference>
<dbReference type="InterPro" id="IPR029044">
    <property type="entry name" value="Nucleotide-diphossugar_trans"/>
</dbReference>
<dbReference type="EMBL" id="SADD01000009">
    <property type="protein sequence ID" value="RVU42745.1"/>
    <property type="molecule type" value="Genomic_DNA"/>
</dbReference>
<dbReference type="SUPFAM" id="SSF53448">
    <property type="entry name" value="Nucleotide-diphospho-sugar transferases"/>
    <property type="match status" value="1"/>
</dbReference>
<sequence>MLEGKRIAVVVPAYCEEAILPRTLAGLPDFVDQVIVVDDGSPDRTFEVARALARDEARVEVVRLGFNQGVGRAIVCGYERALAMGADVVVVMAADDQMDPADLPAVLAPLLQGCADYVKGNRLRHPEIGRMPPLRRAGTAVLARMTSLVSGLEGLEDTQCGYTAISRQMLKALPLRELYPRYGYPNDMLIRLAEQGARVVQPVVRPVYADEVSGLKISRVVGPISGILLRGAVRRVRRLKVSGSVRGEVVTLRAGAACEGAGALAGAQSWDDALAAAE</sequence>
<feature type="domain" description="Glycosyltransferase 2-like" evidence="1">
    <location>
        <begin position="9"/>
        <end position="130"/>
    </location>
</feature>
<dbReference type="InterPro" id="IPR001173">
    <property type="entry name" value="Glyco_trans_2-like"/>
</dbReference>
<protein>
    <submittedName>
        <fullName evidence="2">Glycosyltransferase family 2 protein</fullName>
    </submittedName>
</protein>
<keyword evidence="3" id="KW-1185">Reference proteome</keyword>
<dbReference type="InterPro" id="IPR050256">
    <property type="entry name" value="Glycosyltransferase_2"/>
</dbReference>
<name>A0ABY0CR93_9DELT</name>
<evidence type="ECO:0000259" key="1">
    <source>
        <dbReference type="Pfam" id="PF00535"/>
    </source>
</evidence>
<proteinExistence type="predicted"/>
<comment type="caution">
    <text evidence="2">The sequence shown here is derived from an EMBL/GenBank/DDBJ whole genome shotgun (WGS) entry which is preliminary data.</text>
</comment>
<evidence type="ECO:0000313" key="3">
    <source>
        <dbReference type="Proteomes" id="UP000282926"/>
    </source>
</evidence>
<dbReference type="Proteomes" id="UP000282926">
    <property type="component" value="Unassembled WGS sequence"/>
</dbReference>
<dbReference type="PANTHER" id="PTHR48090:SF7">
    <property type="entry name" value="RFBJ PROTEIN"/>
    <property type="match status" value="1"/>
</dbReference>
<dbReference type="RefSeq" id="WP_115605748.1">
    <property type="nucleotide sequence ID" value="NZ_SADD01000009.1"/>
</dbReference>
<dbReference type="Pfam" id="PF00535">
    <property type="entry name" value="Glycos_transf_2"/>
    <property type="match status" value="1"/>
</dbReference>
<evidence type="ECO:0000313" key="2">
    <source>
        <dbReference type="EMBL" id="RVU42745.1"/>
    </source>
</evidence>
<gene>
    <name evidence="2" type="ORF">EA187_14620</name>
</gene>
<organism evidence="2 3">
    <name type="scientific">Lujinxingia sediminis</name>
    <dbReference type="NCBI Taxonomy" id="2480984"/>
    <lineage>
        <taxon>Bacteria</taxon>
        <taxon>Deltaproteobacteria</taxon>
        <taxon>Bradymonadales</taxon>
        <taxon>Lujinxingiaceae</taxon>
        <taxon>Lujinxingia</taxon>
    </lineage>
</organism>